<evidence type="ECO:0000259" key="3">
    <source>
        <dbReference type="PROSITE" id="PS51781"/>
    </source>
</evidence>
<keyword evidence="1" id="KW-1133">Transmembrane helix</keyword>
<sequence>MNINRTIKRIVLGCVFLLLSSLYIHAGFGVSPSNINSEFLKPGASFEQTFTLSRSGSLEEMTITIQPSLGEVASWFTYEPGNTFIFERGETTKTFKIRVDVPSNADYQKYDGVIRITAAPAQADVAGVSITQGVRLDALLVVTKEDFRDLSITSIKALDSVEGKPIRIEIGAENKGNVDASPTVKIKVMNLLMEVVEEHEIANFGFVKPNEKGTLVAEFTSKLPTGEYYIEVLVLLDGKELRKERLVFNITNIPSEDNQEDEEKPLFGQIGSIISDYKDVAFYTAIASTIVLTSYLLIGKMWELKGVSTMANKWWARLLGSTKYARLTLALFIGIQVLLIIILFPLVKEKSRYLAVEDGNVQGIQDNTKKGPTVNVIEGLENTGYIIYEEPDTSSKIVYTAQDGEKFSVTEEQGDWYKVLLQNNSYGWLQNSIVKSKLTEEK</sequence>
<reference evidence="4 5" key="1">
    <citation type="journal article" date="2015" name="Nature">
        <title>rRNA introns, odd ribosomes, and small enigmatic genomes across a large radiation of phyla.</title>
        <authorList>
            <person name="Brown C.T."/>
            <person name="Hug L.A."/>
            <person name="Thomas B.C."/>
            <person name="Sharon I."/>
            <person name="Castelle C.J."/>
            <person name="Singh A."/>
            <person name="Wilkins M.J."/>
            <person name="Williams K.H."/>
            <person name="Banfield J.F."/>
        </authorList>
    </citation>
    <scope>NUCLEOTIDE SEQUENCE [LARGE SCALE GENOMIC DNA]</scope>
</reference>
<dbReference type="Proteomes" id="UP000034488">
    <property type="component" value="Unassembled WGS sequence"/>
</dbReference>
<evidence type="ECO:0000313" key="4">
    <source>
        <dbReference type="EMBL" id="KKP54559.1"/>
    </source>
</evidence>
<feature type="transmembrane region" description="Helical" evidence="1">
    <location>
        <begin position="280"/>
        <end position="298"/>
    </location>
</feature>
<keyword evidence="1" id="KW-0472">Membrane</keyword>
<keyword evidence="2" id="KW-0732">Signal</keyword>
<accession>A0A0G0ACI4</accession>
<keyword evidence="1" id="KW-0812">Transmembrane</keyword>
<dbReference type="InterPro" id="IPR003646">
    <property type="entry name" value="SH3-like_bac-type"/>
</dbReference>
<name>A0A0G0ACI4_9BACT</name>
<dbReference type="EMBL" id="LBPI01000014">
    <property type="protein sequence ID" value="KKP54559.1"/>
    <property type="molecule type" value="Genomic_DNA"/>
</dbReference>
<dbReference type="Gene3D" id="2.30.30.40">
    <property type="entry name" value="SH3 Domains"/>
    <property type="match status" value="1"/>
</dbReference>
<dbReference type="SMART" id="SM00287">
    <property type="entry name" value="SH3b"/>
    <property type="match status" value="1"/>
</dbReference>
<dbReference type="PROSITE" id="PS51781">
    <property type="entry name" value="SH3B"/>
    <property type="match status" value="1"/>
</dbReference>
<evidence type="ECO:0000313" key="5">
    <source>
        <dbReference type="Proteomes" id="UP000034488"/>
    </source>
</evidence>
<dbReference type="AlphaFoldDB" id="A0A0G0ACI4"/>
<protein>
    <recommendedName>
        <fullName evidence="3">SH3b domain-containing protein</fullName>
    </recommendedName>
</protein>
<feature type="domain" description="SH3b" evidence="3">
    <location>
        <begin position="371"/>
        <end position="438"/>
    </location>
</feature>
<feature type="transmembrane region" description="Helical" evidence="1">
    <location>
        <begin position="327"/>
        <end position="347"/>
    </location>
</feature>
<evidence type="ECO:0000256" key="2">
    <source>
        <dbReference type="SAM" id="SignalP"/>
    </source>
</evidence>
<proteinExistence type="predicted"/>
<evidence type="ECO:0000256" key="1">
    <source>
        <dbReference type="SAM" id="Phobius"/>
    </source>
</evidence>
<gene>
    <name evidence="4" type="ORF">UR47_C0014G0001</name>
</gene>
<comment type="caution">
    <text evidence="4">The sequence shown here is derived from an EMBL/GenBank/DDBJ whole genome shotgun (WGS) entry which is preliminary data.</text>
</comment>
<feature type="chain" id="PRO_5002531195" description="SH3b domain-containing protein" evidence="2">
    <location>
        <begin position="27"/>
        <end position="442"/>
    </location>
</feature>
<organism evidence="4 5">
    <name type="scientific">candidate division WS6 bacterium GW2011_GWB1_33_6</name>
    <dbReference type="NCBI Taxonomy" id="1619088"/>
    <lineage>
        <taxon>Bacteria</taxon>
        <taxon>Candidatus Dojkabacteria</taxon>
    </lineage>
</organism>
<feature type="signal peptide" evidence="2">
    <location>
        <begin position="1"/>
        <end position="26"/>
    </location>
</feature>
<dbReference type="Pfam" id="PF08239">
    <property type="entry name" value="SH3_3"/>
    <property type="match status" value="1"/>
</dbReference>